<reference evidence="2" key="1">
    <citation type="submission" date="2022-03" db="EMBL/GenBank/DDBJ databases">
        <title>Description of Abyssus ytuae gen. nov., sp. nov., a novel member of the family Flavobacteriaceae isolated from the sediment of Mariana Trench.</title>
        <authorList>
            <person name="Zhang J."/>
            <person name="Xu X."/>
        </authorList>
    </citation>
    <scope>NUCLEOTIDE SEQUENCE</scope>
    <source>
        <strain evidence="2">MT3330</strain>
    </source>
</reference>
<evidence type="ECO:0000313" key="3">
    <source>
        <dbReference type="Proteomes" id="UP000831290"/>
    </source>
</evidence>
<dbReference type="Pfam" id="PF16389">
    <property type="entry name" value="DUF4998"/>
    <property type="match status" value="1"/>
</dbReference>
<dbReference type="InterPro" id="IPR008979">
    <property type="entry name" value="Galactose-bd-like_sf"/>
</dbReference>
<protein>
    <submittedName>
        <fullName evidence="2">Discoidin domain-containing protein</fullName>
    </submittedName>
</protein>
<dbReference type="AlphaFoldDB" id="A0A9E7D0I7"/>
<dbReference type="Gene3D" id="2.60.120.260">
    <property type="entry name" value="Galactose-binding domain-like"/>
    <property type="match status" value="1"/>
</dbReference>
<feature type="domain" description="F5/8 type C" evidence="1">
    <location>
        <begin position="239"/>
        <end position="386"/>
    </location>
</feature>
<name>A0A9E7D0I7_9FLAO</name>
<sequence length="386" mass="44783">MKIIFYTRSNISLLFFIAFIGIYIISCDKMEDNYQQYIEEGEILYIPKPLNLVGRTGNHRIQLEWEVTSNKKVDEWIITYDDVTVTFPNNKAEGTDKKYIIEDIAEGNYIFSVWGFNKEGNESIKEIVAMSVYGENFRETLNPRGINSFYFFDNNGRINFRGSSNLARSTEVKYYNTSGVEVTEVMNSDEFDILLPGLDLDKEIKYRTLYVPTPAVEDKEGSETILVETSIDEFPSDWKVVETEPVHSSTLERNDWVSIKESSQAYEGWNIERMWDGNIDTAWHTPWDGTAYPHSFIIDIGKKRLLYGFEIARKWDWRVPTKTSFEISLDNETWTRLGIYDNPDPDSDAPQIFTFASPVQARYFRVTFLEGTGSEAVIREFYVKGI</sequence>
<evidence type="ECO:0000313" key="2">
    <source>
        <dbReference type="EMBL" id="UOB18460.1"/>
    </source>
</evidence>
<dbReference type="InterPro" id="IPR000421">
    <property type="entry name" value="FA58C"/>
</dbReference>
<gene>
    <name evidence="2" type="ORF">MQE35_04010</name>
</gene>
<evidence type="ECO:0000259" key="1">
    <source>
        <dbReference type="PROSITE" id="PS50022"/>
    </source>
</evidence>
<dbReference type="Proteomes" id="UP000831290">
    <property type="component" value="Chromosome"/>
</dbReference>
<keyword evidence="3" id="KW-1185">Reference proteome</keyword>
<dbReference type="SUPFAM" id="SSF49785">
    <property type="entry name" value="Galactose-binding domain-like"/>
    <property type="match status" value="1"/>
</dbReference>
<organism evidence="2 3">
    <name type="scientific">Abyssalbus ytuae</name>
    <dbReference type="NCBI Taxonomy" id="2926907"/>
    <lineage>
        <taxon>Bacteria</taxon>
        <taxon>Pseudomonadati</taxon>
        <taxon>Bacteroidota</taxon>
        <taxon>Flavobacteriia</taxon>
        <taxon>Flavobacteriales</taxon>
        <taxon>Flavobacteriaceae</taxon>
        <taxon>Abyssalbus</taxon>
    </lineage>
</organism>
<dbReference type="EMBL" id="CP094358">
    <property type="protein sequence ID" value="UOB18460.1"/>
    <property type="molecule type" value="Genomic_DNA"/>
</dbReference>
<dbReference type="PROSITE" id="PS50022">
    <property type="entry name" value="FA58C_3"/>
    <property type="match status" value="1"/>
</dbReference>
<dbReference type="Pfam" id="PF00754">
    <property type="entry name" value="F5_F8_type_C"/>
    <property type="match status" value="1"/>
</dbReference>
<proteinExistence type="predicted"/>
<accession>A0A9E7D0I7</accession>
<dbReference type="KEGG" id="fbm:MQE35_04010"/>
<dbReference type="RefSeq" id="WP_255844696.1">
    <property type="nucleotide sequence ID" value="NZ_CP094358.1"/>
</dbReference>